<dbReference type="OrthoDB" id="2985014at2759"/>
<keyword evidence="9" id="KW-1185">Reference proteome</keyword>
<proteinExistence type="predicted"/>
<protein>
    <submittedName>
        <fullName evidence="8">Piso0_002046 protein</fullName>
    </submittedName>
</protein>
<keyword evidence="2" id="KW-0813">Transport</keyword>
<evidence type="ECO:0000256" key="6">
    <source>
        <dbReference type="SAM" id="Phobius"/>
    </source>
</evidence>
<organism evidence="8 9">
    <name type="scientific">Pichia sorbitophila (strain ATCC MYA-4447 / BCRC 22081 / CBS 7064 / NBRC 10061 / NRRL Y-12695)</name>
    <name type="common">Hybrid yeast</name>
    <dbReference type="NCBI Taxonomy" id="559304"/>
    <lineage>
        <taxon>Eukaryota</taxon>
        <taxon>Fungi</taxon>
        <taxon>Dikarya</taxon>
        <taxon>Ascomycota</taxon>
        <taxon>Saccharomycotina</taxon>
        <taxon>Pichiomycetes</taxon>
        <taxon>Debaryomycetaceae</taxon>
        <taxon>Millerozyma</taxon>
    </lineage>
</organism>
<evidence type="ECO:0000256" key="4">
    <source>
        <dbReference type="ARBA" id="ARBA00022989"/>
    </source>
</evidence>
<feature type="transmembrane region" description="Helical" evidence="6">
    <location>
        <begin position="345"/>
        <end position="367"/>
    </location>
</feature>
<keyword evidence="5 6" id="KW-0472">Membrane</keyword>
<evidence type="ECO:0000256" key="5">
    <source>
        <dbReference type="ARBA" id="ARBA00023136"/>
    </source>
</evidence>
<dbReference type="InterPro" id="IPR036259">
    <property type="entry name" value="MFS_trans_sf"/>
</dbReference>
<dbReference type="Pfam" id="PF07690">
    <property type="entry name" value="MFS_1"/>
    <property type="match status" value="1"/>
</dbReference>
<sequence>MSEEKAISGKEPVDVKVSAVTEDGLLNEAVIRDKEIIEDVELEKRVLFKMDAYLVSLLSLAYFLASLDKSNIGNAKLAGLTEDLNLVGNQYGNAVSVMYATYVPLEPVYANLLGVFGPKVVLSFCLTGWSIVSICTSQCRNYYDLIACRILLGAFESGLYPCVNMVLTSMLRRSQFAKRFSYVMAASASASAFGGLISYGCITMDGKGGWKGWKWMYVIEGSISLFFLPMYLLFMPNRVENFYFFDSEEKDYMKRRYHTMSTYKENDKISWKDISSALKDFRTWLTGAIQFCLNLTSYGLGTFMPIIVQGLGFTNVRAQLLMIPIYFVTAVSYLILARISDKYCLRWPFGVAGCLVSAVGLAIVVGATQMGVRFFGLFIVAIPLYLNINGIWISGNTNNFYKRATVFGFNQLIGNSSGVVYGQMFSTADSPRYIKGLCVCLATQVAAGFGFLSLFFYYRWENARRERLIAEAIANGTPLPDMPEKGDKNVYFKYSY</sequence>
<feature type="domain" description="Major facilitator superfamily (MFS) profile" evidence="7">
    <location>
        <begin position="54"/>
        <end position="496"/>
    </location>
</feature>
<dbReference type="PANTHER" id="PTHR43791">
    <property type="entry name" value="PERMEASE-RELATED"/>
    <property type="match status" value="1"/>
</dbReference>
<evidence type="ECO:0000313" key="9">
    <source>
        <dbReference type="Proteomes" id="UP000005222"/>
    </source>
</evidence>
<evidence type="ECO:0000256" key="3">
    <source>
        <dbReference type="ARBA" id="ARBA00022692"/>
    </source>
</evidence>
<feature type="transmembrane region" description="Helical" evidence="6">
    <location>
        <begin position="141"/>
        <end position="160"/>
    </location>
</feature>
<dbReference type="PANTHER" id="PTHR43791:SF101">
    <property type="entry name" value="HIGH-AFFINITY NICOTINIC ACID TRANSPORTER"/>
    <property type="match status" value="1"/>
</dbReference>
<feature type="transmembrane region" description="Helical" evidence="6">
    <location>
        <begin position="433"/>
        <end position="458"/>
    </location>
</feature>
<feature type="transmembrane region" description="Helical" evidence="6">
    <location>
        <begin position="108"/>
        <end position="129"/>
    </location>
</feature>
<feature type="transmembrane region" description="Helical" evidence="6">
    <location>
        <begin position="288"/>
        <end position="308"/>
    </location>
</feature>
<dbReference type="InParanoid" id="G8YBJ5"/>
<dbReference type="SUPFAM" id="SSF103473">
    <property type="entry name" value="MFS general substrate transporter"/>
    <property type="match status" value="1"/>
</dbReference>
<dbReference type="Proteomes" id="UP000005222">
    <property type="component" value="Chromosome J"/>
</dbReference>
<reference evidence="8 9" key="1">
    <citation type="journal article" date="2012" name="G3 (Bethesda)">
        <title>Pichia sorbitophila, an interspecies yeast hybrid reveals early steps of genome resolution following polyploidization.</title>
        <authorList>
            <person name="Leh Louis V."/>
            <person name="Despons L."/>
            <person name="Friedrich A."/>
            <person name="Martin T."/>
            <person name="Durrens P."/>
            <person name="Casaregola S."/>
            <person name="Neuveglise C."/>
            <person name="Fairhead C."/>
            <person name="Marck C."/>
            <person name="Cruz J.A."/>
            <person name="Straub M.L."/>
            <person name="Kugler V."/>
            <person name="Sacerdot C."/>
            <person name="Uzunov Z."/>
            <person name="Thierry A."/>
            <person name="Weiss S."/>
            <person name="Bleykasten C."/>
            <person name="De Montigny J."/>
            <person name="Jacques N."/>
            <person name="Jung P."/>
            <person name="Lemaire M."/>
            <person name="Mallet S."/>
            <person name="Morel G."/>
            <person name="Richard G.F."/>
            <person name="Sarkar A."/>
            <person name="Savel G."/>
            <person name="Schacherer J."/>
            <person name="Seret M.L."/>
            <person name="Talla E."/>
            <person name="Samson G."/>
            <person name="Jubin C."/>
            <person name="Poulain J."/>
            <person name="Vacherie B."/>
            <person name="Barbe V."/>
            <person name="Pelletier E."/>
            <person name="Sherman D.J."/>
            <person name="Westhof E."/>
            <person name="Weissenbach J."/>
            <person name="Baret P.V."/>
            <person name="Wincker P."/>
            <person name="Gaillardin C."/>
            <person name="Dujon B."/>
            <person name="Souciet J.L."/>
        </authorList>
    </citation>
    <scope>NUCLEOTIDE SEQUENCE [LARGE SCALE GENOMIC DNA]</scope>
    <source>
        <strain evidence="9">ATCC MYA-4447 / BCRC 22081 / CBS 7064 / NBRC 10061 / NRRL Y-12695</strain>
    </source>
</reference>
<evidence type="ECO:0000256" key="2">
    <source>
        <dbReference type="ARBA" id="ARBA00022448"/>
    </source>
</evidence>
<dbReference type="PROSITE" id="PS50850">
    <property type="entry name" value="MFS"/>
    <property type="match status" value="1"/>
</dbReference>
<dbReference type="InterPro" id="IPR020846">
    <property type="entry name" value="MFS_dom"/>
</dbReference>
<dbReference type="FunCoup" id="G8YBJ5">
    <property type="interactions" value="266"/>
</dbReference>
<name>G8YBJ5_PICSO</name>
<feature type="transmembrane region" description="Helical" evidence="6">
    <location>
        <begin position="214"/>
        <end position="234"/>
    </location>
</feature>
<dbReference type="STRING" id="559304.G8YBJ5"/>
<dbReference type="AlphaFoldDB" id="G8YBJ5"/>
<gene>
    <name evidence="8" type="primary">Piso0_002046</name>
    <name evidence="8" type="ORF">GNLVRS01_PISO0J03485g</name>
</gene>
<evidence type="ECO:0000259" key="7">
    <source>
        <dbReference type="PROSITE" id="PS50850"/>
    </source>
</evidence>
<feature type="transmembrane region" description="Helical" evidence="6">
    <location>
        <begin position="374"/>
        <end position="393"/>
    </location>
</feature>
<dbReference type="eggNOG" id="KOG2533">
    <property type="taxonomic scope" value="Eukaryota"/>
</dbReference>
<feature type="transmembrane region" description="Helical" evidence="6">
    <location>
        <begin position="180"/>
        <end position="202"/>
    </location>
</feature>
<dbReference type="HOGENOM" id="CLU_001265_0_1_1"/>
<dbReference type="GO" id="GO:0022857">
    <property type="term" value="F:transmembrane transporter activity"/>
    <property type="evidence" value="ECO:0007669"/>
    <property type="project" value="InterPro"/>
</dbReference>
<dbReference type="EMBL" id="FO082050">
    <property type="protein sequence ID" value="CCE82326.1"/>
    <property type="molecule type" value="Genomic_DNA"/>
</dbReference>
<dbReference type="GO" id="GO:0016020">
    <property type="term" value="C:membrane"/>
    <property type="evidence" value="ECO:0007669"/>
    <property type="project" value="UniProtKB-SubCell"/>
</dbReference>
<dbReference type="FunFam" id="1.20.1250.20:FF:000013">
    <property type="entry name" value="MFS general substrate transporter"/>
    <property type="match status" value="1"/>
</dbReference>
<comment type="subcellular location">
    <subcellularLocation>
        <location evidence="1">Membrane</location>
        <topology evidence="1">Multi-pass membrane protein</topology>
    </subcellularLocation>
</comment>
<accession>G8YBJ5</accession>
<keyword evidence="3 6" id="KW-0812">Transmembrane</keyword>
<keyword evidence="4 6" id="KW-1133">Transmembrane helix</keyword>
<evidence type="ECO:0000256" key="1">
    <source>
        <dbReference type="ARBA" id="ARBA00004141"/>
    </source>
</evidence>
<dbReference type="Gene3D" id="1.20.1250.20">
    <property type="entry name" value="MFS general substrate transporter like domains"/>
    <property type="match status" value="2"/>
</dbReference>
<feature type="transmembrane region" description="Helical" evidence="6">
    <location>
        <begin position="320"/>
        <end position="339"/>
    </location>
</feature>
<dbReference type="InterPro" id="IPR011701">
    <property type="entry name" value="MFS"/>
</dbReference>
<evidence type="ECO:0000313" key="8">
    <source>
        <dbReference type="EMBL" id="CCE82326.1"/>
    </source>
</evidence>